<gene>
    <name evidence="11" type="ORF">GCM10011385_23670</name>
</gene>
<comment type="similarity">
    <text evidence="8 9">Belongs to the TRAP transporter small permease family.</text>
</comment>
<organism evidence="11 12">
    <name type="scientific">Nitratireductor aestuarii</name>
    <dbReference type="NCBI Taxonomy" id="1735103"/>
    <lineage>
        <taxon>Bacteria</taxon>
        <taxon>Pseudomonadati</taxon>
        <taxon>Pseudomonadota</taxon>
        <taxon>Alphaproteobacteria</taxon>
        <taxon>Hyphomicrobiales</taxon>
        <taxon>Phyllobacteriaceae</taxon>
        <taxon>Nitratireductor</taxon>
    </lineage>
</organism>
<feature type="domain" description="Tripartite ATP-independent periplasmic transporters DctQ component" evidence="10">
    <location>
        <begin position="44"/>
        <end position="170"/>
    </location>
</feature>
<dbReference type="GO" id="GO:0015740">
    <property type="term" value="P:C4-dicarboxylate transport"/>
    <property type="evidence" value="ECO:0007669"/>
    <property type="project" value="TreeGrafter"/>
</dbReference>
<feature type="transmembrane region" description="Helical" evidence="9">
    <location>
        <begin position="68"/>
        <end position="86"/>
    </location>
</feature>
<dbReference type="AlphaFoldDB" id="A0A916RT67"/>
<accession>A0A916RT67</accession>
<evidence type="ECO:0000256" key="5">
    <source>
        <dbReference type="ARBA" id="ARBA00022692"/>
    </source>
</evidence>
<dbReference type="Pfam" id="PF04290">
    <property type="entry name" value="DctQ"/>
    <property type="match status" value="1"/>
</dbReference>
<feature type="transmembrane region" description="Helical" evidence="9">
    <location>
        <begin position="148"/>
        <end position="169"/>
    </location>
</feature>
<keyword evidence="7 9" id="KW-0472">Membrane</keyword>
<comment type="subunit">
    <text evidence="9">The complex comprises the extracytoplasmic solute receptor protein and the two transmembrane proteins.</text>
</comment>
<evidence type="ECO:0000256" key="8">
    <source>
        <dbReference type="ARBA" id="ARBA00038436"/>
    </source>
</evidence>
<feature type="transmembrane region" description="Helical" evidence="9">
    <location>
        <begin position="31"/>
        <end position="53"/>
    </location>
</feature>
<comment type="caution">
    <text evidence="11">The sequence shown here is derived from an EMBL/GenBank/DDBJ whole genome shotgun (WGS) entry which is preliminary data.</text>
</comment>
<dbReference type="RefSeq" id="WP_188721266.1">
    <property type="nucleotide sequence ID" value="NZ_BMIF01000006.1"/>
</dbReference>
<dbReference type="PANTHER" id="PTHR35011:SF2">
    <property type="entry name" value="2,3-DIKETO-L-GULONATE TRAP TRANSPORTER SMALL PERMEASE PROTEIN YIAM"/>
    <property type="match status" value="1"/>
</dbReference>
<keyword evidence="12" id="KW-1185">Reference proteome</keyword>
<evidence type="ECO:0000256" key="6">
    <source>
        <dbReference type="ARBA" id="ARBA00022989"/>
    </source>
</evidence>
<evidence type="ECO:0000256" key="7">
    <source>
        <dbReference type="ARBA" id="ARBA00023136"/>
    </source>
</evidence>
<evidence type="ECO:0000256" key="1">
    <source>
        <dbReference type="ARBA" id="ARBA00004429"/>
    </source>
</evidence>
<dbReference type="InterPro" id="IPR055348">
    <property type="entry name" value="DctQ"/>
</dbReference>
<evidence type="ECO:0000313" key="12">
    <source>
        <dbReference type="Proteomes" id="UP000636264"/>
    </source>
</evidence>
<reference evidence="11" key="2">
    <citation type="submission" date="2020-09" db="EMBL/GenBank/DDBJ databases">
        <authorList>
            <person name="Sun Q."/>
            <person name="Zhou Y."/>
        </authorList>
    </citation>
    <scope>NUCLEOTIDE SEQUENCE</scope>
    <source>
        <strain evidence="11">CGMCC 1.15320</strain>
    </source>
</reference>
<sequence length="172" mass="18924">MSVREVMGGDASIDASDTEARPAWVSSAVNWIFESAAMILMALMAALVFANAISRYAFAKPLPWTEEVVMNLMVWLVAVGIVLAGLRQTLICCDILTSRLNQNTIRVLFVCCSIVGAAAMAYTAWLTWEYLQFFGRDRSPILRIPKGIMIGAVFTALVGLSLTILANLFRKR</sequence>
<evidence type="ECO:0000256" key="9">
    <source>
        <dbReference type="RuleBase" id="RU369079"/>
    </source>
</evidence>
<proteinExistence type="inferred from homology"/>
<keyword evidence="2 9" id="KW-0813">Transport</keyword>
<evidence type="ECO:0000256" key="3">
    <source>
        <dbReference type="ARBA" id="ARBA00022475"/>
    </source>
</evidence>
<keyword evidence="3" id="KW-1003">Cell membrane</keyword>
<comment type="function">
    <text evidence="9">Part of the tripartite ATP-independent periplasmic (TRAP) transport system.</text>
</comment>
<evidence type="ECO:0000259" key="10">
    <source>
        <dbReference type="Pfam" id="PF04290"/>
    </source>
</evidence>
<dbReference type="InterPro" id="IPR007387">
    <property type="entry name" value="TRAP_DctQ"/>
</dbReference>
<dbReference type="Proteomes" id="UP000636264">
    <property type="component" value="Unassembled WGS sequence"/>
</dbReference>
<feature type="transmembrane region" description="Helical" evidence="9">
    <location>
        <begin position="107"/>
        <end position="128"/>
    </location>
</feature>
<keyword evidence="5 9" id="KW-0812">Transmembrane</keyword>
<dbReference type="GO" id="GO:0005886">
    <property type="term" value="C:plasma membrane"/>
    <property type="evidence" value="ECO:0007669"/>
    <property type="project" value="UniProtKB-SubCell"/>
</dbReference>
<protein>
    <recommendedName>
        <fullName evidence="9">TRAP transporter small permease protein</fullName>
    </recommendedName>
</protein>
<reference evidence="11" key="1">
    <citation type="journal article" date="2014" name="Int. J. Syst. Evol. Microbiol.">
        <title>Complete genome sequence of Corynebacterium casei LMG S-19264T (=DSM 44701T), isolated from a smear-ripened cheese.</title>
        <authorList>
            <consortium name="US DOE Joint Genome Institute (JGI-PGF)"/>
            <person name="Walter F."/>
            <person name="Albersmeier A."/>
            <person name="Kalinowski J."/>
            <person name="Ruckert C."/>
        </authorList>
    </citation>
    <scope>NUCLEOTIDE SEQUENCE</scope>
    <source>
        <strain evidence="11">CGMCC 1.15320</strain>
    </source>
</reference>
<evidence type="ECO:0000256" key="4">
    <source>
        <dbReference type="ARBA" id="ARBA00022519"/>
    </source>
</evidence>
<dbReference type="GO" id="GO:0022857">
    <property type="term" value="F:transmembrane transporter activity"/>
    <property type="evidence" value="ECO:0007669"/>
    <property type="project" value="UniProtKB-UniRule"/>
</dbReference>
<dbReference type="PANTHER" id="PTHR35011">
    <property type="entry name" value="2,3-DIKETO-L-GULONATE TRAP TRANSPORTER SMALL PERMEASE PROTEIN YIAM"/>
    <property type="match status" value="1"/>
</dbReference>
<keyword evidence="6 9" id="KW-1133">Transmembrane helix</keyword>
<evidence type="ECO:0000256" key="2">
    <source>
        <dbReference type="ARBA" id="ARBA00022448"/>
    </source>
</evidence>
<dbReference type="EMBL" id="BMIF01000006">
    <property type="protein sequence ID" value="GGA69081.1"/>
    <property type="molecule type" value="Genomic_DNA"/>
</dbReference>
<name>A0A916RT67_9HYPH</name>
<keyword evidence="4 9" id="KW-0997">Cell inner membrane</keyword>
<evidence type="ECO:0000313" key="11">
    <source>
        <dbReference type="EMBL" id="GGA69081.1"/>
    </source>
</evidence>
<comment type="subcellular location">
    <subcellularLocation>
        <location evidence="1 9">Cell inner membrane</location>
        <topology evidence="1 9">Multi-pass membrane protein</topology>
    </subcellularLocation>
</comment>